<feature type="region of interest" description="Disordered" evidence="1">
    <location>
        <begin position="18"/>
        <end position="47"/>
    </location>
</feature>
<evidence type="ECO:0000313" key="2">
    <source>
        <dbReference type="EMBL" id="PLW51270.1"/>
    </source>
</evidence>
<reference evidence="2 3" key="1">
    <citation type="submission" date="2017-11" db="EMBL/GenBank/DDBJ databases">
        <title>De novo assembly and phasing of dikaryotic genomes from two isolates of Puccinia coronata f. sp. avenae, the causal agent of oat crown rust.</title>
        <authorList>
            <person name="Miller M.E."/>
            <person name="Zhang Y."/>
            <person name="Omidvar V."/>
            <person name="Sperschneider J."/>
            <person name="Schwessinger B."/>
            <person name="Raley C."/>
            <person name="Palmer J.M."/>
            <person name="Garnica D."/>
            <person name="Upadhyaya N."/>
            <person name="Rathjen J."/>
            <person name="Taylor J.M."/>
            <person name="Park R.F."/>
            <person name="Dodds P.N."/>
            <person name="Hirsch C.D."/>
            <person name="Kianian S.F."/>
            <person name="Figueroa M."/>
        </authorList>
    </citation>
    <scope>NUCLEOTIDE SEQUENCE [LARGE SCALE GENOMIC DNA]</scope>
    <source>
        <strain evidence="2">12SD80</strain>
    </source>
</reference>
<dbReference type="EMBL" id="PGCI01000006">
    <property type="protein sequence ID" value="PLW51270.1"/>
    <property type="molecule type" value="Genomic_DNA"/>
</dbReference>
<feature type="compositionally biased region" description="Basic and acidic residues" evidence="1">
    <location>
        <begin position="166"/>
        <end position="197"/>
    </location>
</feature>
<gene>
    <name evidence="2" type="ORF">PCASD_01057</name>
</gene>
<comment type="caution">
    <text evidence="2">The sequence shown here is derived from an EMBL/GenBank/DDBJ whole genome shotgun (WGS) entry which is preliminary data.</text>
</comment>
<organism evidence="2 3">
    <name type="scientific">Puccinia coronata f. sp. avenae</name>
    <dbReference type="NCBI Taxonomy" id="200324"/>
    <lineage>
        <taxon>Eukaryota</taxon>
        <taxon>Fungi</taxon>
        <taxon>Dikarya</taxon>
        <taxon>Basidiomycota</taxon>
        <taxon>Pucciniomycotina</taxon>
        <taxon>Pucciniomycetes</taxon>
        <taxon>Pucciniales</taxon>
        <taxon>Pucciniaceae</taxon>
        <taxon>Puccinia</taxon>
    </lineage>
</organism>
<evidence type="ECO:0000256" key="1">
    <source>
        <dbReference type="SAM" id="MobiDB-lite"/>
    </source>
</evidence>
<protein>
    <submittedName>
        <fullName evidence="2">Uncharacterized protein</fullName>
    </submittedName>
</protein>
<feature type="region of interest" description="Disordered" evidence="1">
    <location>
        <begin position="156"/>
        <end position="197"/>
    </location>
</feature>
<proteinExistence type="predicted"/>
<accession>A0A2N5VMV5</accession>
<sequence>MLQKKMSLMNINNFEALLDQPDTFPDPETAPKKKKRSGGHKDHDETPEELVEQVAAVLVQEFTNFFFDKYGEAVSFLPKEHFTEFNARAIGSRLHGIQDSNEIQDLIGGETIKGEPEMLHSCVVNFQKGKQFTHYIEERDKYNWDIQDKLQENLNKKQTAAKQKKRLADDVEARKRKRAEDKVAKNEREAREKEAKRQKWIIDSAYLEEQKAFHRAQAAQSTVPGPSK</sequence>
<dbReference type="Proteomes" id="UP000235392">
    <property type="component" value="Unassembled WGS sequence"/>
</dbReference>
<dbReference type="AlphaFoldDB" id="A0A2N5VMV5"/>
<name>A0A2N5VMV5_9BASI</name>
<evidence type="ECO:0000313" key="3">
    <source>
        <dbReference type="Proteomes" id="UP000235392"/>
    </source>
</evidence>